<name>A0ABR4CN80_9HELO</name>
<organism evidence="2 3">
    <name type="scientific">Oculimacula yallundae</name>
    <dbReference type="NCBI Taxonomy" id="86028"/>
    <lineage>
        <taxon>Eukaryota</taxon>
        <taxon>Fungi</taxon>
        <taxon>Dikarya</taxon>
        <taxon>Ascomycota</taxon>
        <taxon>Pezizomycotina</taxon>
        <taxon>Leotiomycetes</taxon>
        <taxon>Helotiales</taxon>
        <taxon>Ploettnerulaceae</taxon>
        <taxon>Oculimacula</taxon>
    </lineage>
</organism>
<dbReference type="EMBL" id="JAZHXI010000006">
    <property type="protein sequence ID" value="KAL2070534.1"/>
    <property type="molecule type" value="Genomic_DNA"/>
</dbReference>
<evidence type="ECO:0000256" key="1">
    <source>
        <dbReference type="SAM" id="MobiDB-lite"/>
    </source>
</evidence>
<accession>A0ABR4CN80</accession>
<sequence>MILEKLDSNSYIVAVSLNNATLAVLPKQQLPWVVRDFETFGTRVVKMPHSFHSRLHLQQSHLHSYQQPDFQITHQPQPQPSPWIPEHSPSPPPLPPAPPATPEPTPPRWSGPRSLPFLKRTAVPAPTPAPVPAQAATAAATAPPAAAAAQLAAVGK</sequence>
<feature type="region of interest" description="Disordered" evidence="1">
    <location>
        <begin position="60"/>
        <end position="145"/>
    </location>
</feature>
<dbReference type="Proteomes" id="UP001595075">
    <property type="component" value="Unassembled WGS sequence"/>
</dbReference>
<protein>
    <submittedName>
        <fullName evidence="2">Uncharacterized protein</fullName>
    </submittedName>
</protein>
<reference evidence="2 3" key="1">
    <citation type="journal article" date="2024" name="Commun. Biol.">
        <title>Comparative genomic analysis of thermophilic fungi reveals convergent evolutionary adaptations and gene losses.</title>
        <authorList>
            <person name="Steindorff A.S."/>
            <person name="Aguilar-Pontes M.V."/>
            <person name="Robinson A.J."/>
            <person name="Andreopoulos B."/>
            <person name="LaButti K."/>
            <person name="Kuo A."/>
            <person name="Mondo S."/>
            <person name="Riley R."/>
            <person name="Otillar R."/>
            <person name="Haridas S."/>
            <person name="Lipzen A."/>
            <person name="Grimwood J."/>
            <person name="Schmutz J."/>
            <person name="Clum A."/>
            <person name="Reid I.D."/>
            <person name="Moisan M.C."/>
            <person name="Butler G."/>
            <person name="Nguyen T.T.M."/>
            <person name="Dewar K."/>
            <person name="Conant G."/>
            <person name="Drula E."/>
            <person name="Henrissat B."/>
            <person name="Hansel C."/>
            <person name="Singer S."/>
            <person name="Hutchinson M.I."/>
            <person name="de Vries R.P."/>
            <person name="Natvig D.O."/>
            <person name="Powell A.J."/>
            <person name="Tsang A."/>
            <person name="Grigoriev I.V."/>
        </authorList>
    </citation>
    <scope>NUCLEOTIDE SEQUENCE [LARGE SCALE GENOMIC DNA]</scope>
    <source>
        <strain evidence="2 3">CBS 494.80</strain>
    </source>
</reference>
<keyword evidence="3" id="KW-1185">Reference proteome</keyword>
<comment type="caution">
    <text evidence="2">The sequence shown here is derived from an EMBL/GenBank/DDBJ whole genome shotgun (WGS) entry which is preliminary data.</text>
</comment>
<gene>
    <name evidence="2" type="ORF">VTL71DRAFT_13560</name>
</gene>
<feature type="compositionally biased region" description="Pro residues" evidence="1">
    <location>
        <begin position="77"/>
        <end position="109"/>
    </location>
</feature>
<evidence type="ECO:0000313" key="2">
    <source>
        <dbReference type="EMBL" id="KAL2070534.1"/>
    </source>
</evidence>
<proteinExistence type="predicted"/>
<evidence type="ECO:0000313" key="3">
    <source>
        <dbReference type="Proteomes" id="UP001595075"/>
    </source>
</evidence>
<feature type="compositionally biased region" description="Low complexity" evidence="1">
    <location>
        <begin position="132"/>
        <end position="145"/>
    </location>
</feature>